<keyword evidence="1" id="KW-0472">Membrane</keyword>
<keyword evidence="1" id="KW-0812">Transmembrane</keyword>
<feature type="transmembrane region" description="Helical" evidence="1">
    <location>
        <begin position="151"/>
        <end position="172"/>
    </location>
</feature>
<feature type="transmembrane region" description="Helical" evidence="1">
    <location>
        <begin position="127"/>
        <end position="145"/>
    </location>
</feature>
<name>A0ABW8ATM8_9ACTN</name>
<reference evidence="2 3" key="1">
    <citation type="submission" date="2024-10" db="EMBL/GenBank/DDBJ databases">
        <title>The Natural Products Discovery Center: Release of the First 8490 Sequenced Strains for Exploring Actinobacteria Biosynthetic Diversity.</title>
        <authorList>
            <person name="Kalkreuter E."/>
            <person name="Kautsar S.A."/>
            <person name="Yang D."/>
            <person name="Bader C.D."/>
            <person name="Teijaro C.N."/>
            <person name="Fluegel L."/>
            <person name="Davis C.M."/>
            <person name="Simpson J.R."/>
            <person name="Lauterbach L."/>
            <person name="Steele A.D."/>
            <person name="Gui C."/>
            <person name="Meng S."/>
            <person name="Li G."/>
            <person name="Viehrig K."/>
            <person name="Ye F."/>
            <person name="Su P."/>
            <person name="Kiefer A.F."/>
            <person name="Nichols A."/>
            <person name="Cepeda A.J."/>
            <person name="Yan W."/>
            <person name="Fan B."/>
            <person name="Jiang Y."/>
            <person name="Adhikari A."/>
            <person name="Zheng C.-J."/>
            <person name="Schuster L."/>
            <person name="Cowan T.M."/>
            <person name="Smanski M.J."/>
            <person name="Chevrette M.G."/>
            <person name="De Carvalho L.P.S."/>
            <person name="Shen B."/>
        </authorList>
    </citation>
    <scope>NUCLEOTIDE SEQUENCE [LARGE SCALE GENOMIC DNA]</scope>
    <source>
        <strain evidence="2 3">NPDC049639</strain>
    </source>
</reference>
<keyword evidence="3" id="KW-1185">Reference proteome</keyword>
<comment type="caution">
    <text evidence="2">The sequence shown here is derived from an EMBL/GenBank/DDBJ whole genome shotgun (WGS) entry which is preliminary data.</text>
</comment>
<keyword evidence="1" id="KW-1133">Transmembrane helix</keyword>
<protein>
    <submittedName>
        <fullName evidence="2">Uncharacterized protein</fullName>
    </submittedName>
</protein>
<dbReference type="EMBL" id="JBITLV010000006">
    <property type="protein sequence ID" value="MFI7588962.1"/>
    <property type="molecule type" value="Genomic_DNA"/>
</dbReference>
<feature type="transmembrane region" description="Helical" evidence="1">
    <location>
        <begin position="317"/>
        <end position="341"/>
    </location>
</feature>
<evidence type="ECO:0000313" key="3">
    <source>
        <dbReference type="Proteomes" id="UP001612915"/>
    </source>
</evidence>
<evidence type="ECO:0000313" key="2">
    <source>
        <dbReference type="EMBL" id="MFI7588962.1"/>
    </source>
</evidence>
<feature type="transmembrane region" description="Helical" evidence="1">
    <location>
        <begin position="98"/>
        <end position="120"/>
    </location>
</feature>
<proteinExistence type="predicted"/>
<feature type="transmembrane region" description="Helical" evidence="1">
    <location>
        <begin position="179"/>
        <end position="205"/>
    </location>
</feature>
<sequence length="624" mass="64375">MARGRALNEFRNEAVTEAASGPRRRTVRTAVPLLFSLAVAAVVLGPMLAPGYPLRVDLVSVPRPVLGLDQLGLGDRLPRAVPLDSVVALLATVWPDAWLTQAAALLTLTLAGWGAARLVALTRGDGLAGLPAQLVAAAVAIWNPFVMEQLAIGHVPHLVAYAALPWIVLGAVRGRWAGAVFAAGLGSVTPGGGVLCLLVVVLTAAAGAGTRRARAAAVTATVVLQLPWLVASLVHPGLAAGGEETAGLTDFSVVAESGLGRVVDVLGLGGMWNQAVVPDSRATILGPAGTVLLLGLALSGALALWRAGGWPRRWTTVVGLGAAVGYLVALLPVLPGGTALLRGLVELVPGAGLLRDGHRWLAAPALLIAVLAGHGTAGLATAVGLRGRAAGGTEADLAGTVTRWATAGLAGALLFATMPDLAYGLGGRLRAAHYPAEWQVVREHLDRQPDDARLLVVPFQPFRQFPWTGPTQVLDPAPRVLPRRTIVSDALTVDGTRLPAEGEAARAVQRLLAETAQSTPEETAQAWGLLLRRLDVGWVLVERQTPGVVPPVPAGFAYVLSTPTLALLRTTGPMPNAPAVATWRVVAVVGAHGLAGVTLVTAAGLALGRRRRHYAAQRSLTVSI</sequence>
<accession>A0ABW8ATM8</accession>
<dbReference type="Proteomes" id="UP001612915">
    <property type="component" value="Unassembled WGS sequence"/>
</dbReference>
<gene>
    <name evidence="2" type="ORF">ACIB24_18005</name>
</gene>
<evidence type="ECO:0000256" key="1">
    <source>
        <dbReference type="SAM" id="Phobius"/>
    </source>
</evidence>
<feature type="transmembrane region" description="Helical" evidence="1">
    <location>
        <begin position="284"/>
        <end position="305"/>
    </location>
</feature>
<organism evidence="2 3">
    <name type="scientific">Spongisporangium articulatum</name>
    <dbReference type="NCBI Taxonomy" id="3362603"/>
    <lineage>
        <taxon>Bacteria</taxon>
        <taxon>Bacillati</taxon>
        <taxon>Actinomycetota</taxon>
        <taxon>Actinomycetes</taxon>
        <taxon>Kineosporiales</taxon>
        <taxon>Kineosporiaceae</taxon>
        <taxon>Spongisporangium</taxon>
    </lineage>
</organism>
<feature type="transmembrane region" description="Helical" evidence="1">
    <location>
        <begin position="583"/>
        <end position="608"/>
    </location>
</feature>
<feature type="transmembrane region" description="Helical" evidence="1">
    <location>
        <begin position="30"/>
        <end position="49"/>
    </location>
</feature>
<feature type="transmembrane region" description="Helical" evidence="1">
    <location>
        <begin position="361"/>
        <end position="385"/>
    </location>
</feature>
<dbReference type="RefSeq" id="WP_398283190.1">
    <property type="nucleotide sequence ID" value="NZ_JBITLV010000006.1"/>
</dbReference>